<dbReference type="GO" id="GO:0006260">
    <property type="term" value="P:DNA replication"/>
    <property type="evidence" value="ECO:0007669"/>
    <property type="project" value="UniProtKB-UniRule"/>
</dbReference>
<dbReference type="HOGENOM" id="CLU_045647_5_3_9"/>
<dbReference type="STRING" id="457570.Nther_1651"/>
<dbReference type="InterPro" id="IPR036390">
    <property type="entry name" value="WH_DNA-bd_sf"/>
</dbReference>
<proteinExistence type="inferred from homology"/>
<dbReference type="EMBL" id="CP001034">
    <property type="protein sequence ID" value="ACB85225.1"/>
    <property type="molecule type" value="Genomic_DNA"/>
</dbReference>
<protein>
    <recommendedName>
        <fullName evidence="5">Segregation and condensation protein B</fullName>
    </recommendedName>
</protein>
<evidence type="ECO:0000256" key="5">
    <source>
        <dbReference type="HAMAP-Rule" id="MF_01804"/>
    </source>
</evidence>
<gene>
    <name evidence="5" type="primary">scpB</name>
    <name evidence="6" type="ordered locus">Nther_1651</name>
</gene>
<evidence type="ECO:0000256" key="2">
    <source>
        <dbReference type="ARBA" id="ARBA00022618"/>
    </source>
</evidence>
<dbReference type="GO" id="GO:0051301">
    <property type="term" value="P:cell division"/>
    <property type="evidence" value="ECO:0007669"/>
    <property type="project" value="UniProtKB-KW"/>
</dbReference>
<reference evidence="6 7" key="2">
    <citation type="journal article" date="2011" name="J. Bacteriol.">
        <title>Complete genome sequence of the anaerobic, halophilic alkalithermophile Natranaerobius thermophilus JW/NM-WN-LF.</title>
        <authorList>
            <person name="Zhao B."/>
            <person name="Mesbah N.M."/>
            <person name="Dalin E."/>
            <person name="Goodwin L."/>
            <person name="Nolan M."/>
            <person name="Pitluck S."/>
            <person name="Chertkov O."/>
            <person name="Brettin T.S."/>
            <person name="Han J."/>
            <person name="Larimer F.W."/>
            <person name="Land M.L."/>
            <person name="Hauser L."/>
            <person name="Kyrpides N."/>
            <person name="Wiegel J."/>
        </authorList>
    </citation>
    <scope>NUCLEOTIDE SEQUENCE [LARGE SCALE GENOMIC DNA]</scope>
    <source>
        <strain evidence="7">ATCC BAA-1301 / DSM 18059 / JW/NM-WN-LF</strain>
    </source>
</reference>
<evidence type="ECO:0000313" key="6">
    <source>
        <dbReference type="EMBL" id="ACB85225.1"/>
    </source>
</evidence>
<dbReference type="OrthoDB" id="9806226at2"/>
<keyword evidence="7" id="KW-1185">Reference proteome</keyword>
<dbReference type="InterPro" id="IPR036388">
    <property type="entry name" value="WH-like_DNA-bd_sf"/>
</dbReference>
<evidence type="ECO:0000313" key="7">
    <source>
        <dbReference type="Proteomes" id="UP000001683"/>
    </source>
</evidence>
<dbReference type="GO" id="GO:0005737">
    <property type="term" value="C:cytoplasm"/>
    <property type="evidence" value="ECO:0007669"/>
    <property type="project" value="UniProtKB-SubCell"/>
</dbReference>
<evidence type="ECO:0000256" key="3">
    <source>
        <dbReference type="ARBA" id="ARBA00022829"/>
    </source>
</evidence>
<reference evidence="6 7" key="1">
    <citation type="submission" date="2008-04" db="EMBL/GenBank/DDBJ databases">
        <title>Complete sequence of chromosome of Natranaerobius thermophilus JW/NM-WN-LF.</title>
        <authorList>
            <consortium name="US DOE Joint Genome Institute"/>
            <person name="Copeland A."/>
            <person name="Lucas S."/>
            <person name="Lapidus A."/>
            <person name="Glavina del Rio T."/>
            <person name="Dalin E."/>
            <person name="Tice H."/>
            <person name="Bruce D."/>
            <person name="Goodwin L."/>
            <person name="Pitluck S."/>
            <person name="Chertkov O."/>
            <person name="Brettin T."/>
            <person name="Detter J.C."/>
            <person name="Han C."/>
            <person name="Kuske C.R."/>
            <person name="Schmutz J."/>
            <person name="Larimer F."/>
            <person name="Land M."/>
            <person name="Hauser L."/>
            <person name="Kyrpides N."/>
            <person name="Lykidis A."/>
            <person name="Mesbah N.M."/>
            <person name="Wiegel J."/>
        </authorList>
    </citation>
    <scope>NUCLEOTIDE SEQUENCE [LARGE SCALE GENOMIC DNA]</scope>
    <source>
        <strain evidence="7">ATCC BAA-1301 / DSM 18059 / JW/NM-WN-LF</strain>
    </source>
</reference>
<keyword evidence="4 5" id="KW-0131">Cell cycle</keyword>
<keyword evidence="3 5" id="KW-0159">Chromosome partition</keyword>
<dbReference type="eggNOG" id="COG1386">
    <property type="taxonomic scope" value="Bacteria"/>
</dbReference>
<dbReference type="PANTHER" id="PTHR34298:SF2">
    <property type="entry name" value="SEGREGATION AND CONDENSATION PROTEIN B"/>
    <property type="match status" value="1"/>
</dbReference>
<dbReference type="RefSeq" id="WP_012448093.1">
    <property type="nucleotide sequence ID" value="NC_010718.1"/>
</dbReference>
<dbReference type="InParanoid" id="B2A4Y3"/>
<comment type="subcellular location">
    <subcellularLocation>
        <location evidence="5">Cytoplasm</location>
    </subcellularLocation>
    <text evidence="5">Associated with two foci at the outer edges of the nucleoid region in young cells, and at four foci within both cell halves in older cells.</text>
</comment>
<accession>B2A4Y3</accession>
<dbReference type="HAMAP" id="MF_01804">
    <property type="entry name" value="ScpB"/>
    <property type="match status" value="1"/>
</dbReference>
<dbReference type="KEGG" id="nth:Nther_1651"/>
<comment type="similarity">
    <text evidence="5">Belongs to the ScpB family.</text>
</comment>
<evidence type="ECO:0000256" key="1">
    <source>
        <dbReference type="ARBA" id="ARBA00022490"/>
    </source>
</evidence>
<dbReference type="Gene3D" id="1.10.10.10">
    <property type="entry name" value="Winged helix-like DNA-binding domain superfamily/Winged helix DNA-binding domain"/>
    <property type="match status" value="2"/>
</dbReference>
<sequence length="183" mass="20724">MKGEELKGIIQGILFAKGEAVSLQELARIIEKDQAMIREVIKDLQSDLNESKSGLQITQVAGGYQLTTKPELNPYIKKMMGNESQRGLSQAALETLAIIAYRQPITRVEIEEIRGVRVDRVLYSLMERELIRSVGRKDVPGKPILFGTTDKFLLHFGLNSIEELPRPEDFSQTLFDNQYTENN</sequence>
<dbReference type="InterPro" id="IPR005234">
    <property type="entry name" value="ScpB_csome_segregation"/>
</dbReference>
<dbReference type="PIRSF" id="PIRSF019345">
    <property type="entry name" value="ScpB"/>
    <property type="match status" value="1"/>
</dbReference>
<dbReference type="SUPFAM" id="SSF46785">
    <property type="entry name" value="Winged helix' DNA-binding domain"/>
    <property type="match status" value="2"/>
</dbReference>
<dbReference type="FunCoup" id="B2A4Y3">
    <property type="interactions" value="317"/>
</dbReference>
<dbReference type="Proteomes" id="UP000001683">
    <property type="component" value="Chromosome"/>
</dbReference>
<keyword evidence="1 5" id="KW-0963">Cytoplasm</keyword>
<comment type="subunit">
    <text evidence="5">Homodimer. Homodimerization may be required to stabilize the binding of ScpA to the Smc head domains. Component of a cohesin-like complex composed of ScpA, ScpB and the Smc homodimer, in which ScpA and ScpB bind to the head domain of Smc. The presence of the three proteins is required for the association of the complex with DNA.</text>
</comment>
<dbReference type="GO" id="GO:0051304">
    <property type="term" value="P:chromosome separation"/>
    <property type="evidence" value="ECO:0007669"/>
    <property type="project" value="InterPro"/>
</dbReference>
<dbReference type="PANTHER" id="PTHR34298">
    <property type="entry name" value="SEGREGATION AND CONDENSATION PROTEIN B"/>
    <property type="match status" value="1"/>
</dbReference>
<dbReference type="AlphaFoldDB" id="B2A4Y3"/>
<dbReference type="NCBIfam" id="TIGR00281">
    <property type="entry name" value="SMC-Scp complex subunit ScpB"/>
    <property type="match status" value="1"/>
</dbReference>
<evidence type="ECO:0000256" key="4">
    <source>
        <dbReference type="ARBA" id="ARBA00023306"/>
    </source>
</evidence>
<keyword evidence="2 5" id="KW-0132">Cell division</keyword>
<comment type="function">
    <text evidence="5">Participates in chromosomal partition during cell division. May act via the formation of a condensin-like complex containing Smc and ScpA that pull DNA away from mid-cell into both cell halves.</text>
</comment>
<name>B2A4Y3_NATTJ</name>
<dbReference type="Pfam" id="PF04079">
    <property type="entry name" value="SMC_ScpB"/>
    <property type="match status" value="1"/>
</dbReference>
<organism evidence="6 7">
    <name type="scientific">Natranaerobius thermophilus (strain ATCC BAA-1301 / DSM 18059 / JW/NM-WN-LF)</name>
    <dbReference type="NCBI Taxonomy" id="457570"/>
    <lineage>
        <taxon>Bacteria</taxon>
        <taxon>Bacillati</taxon>
        <taxon>Bacillota</taxon>
        <taxon>Clostridia</taxon>
        <taxon>Natranaerobiales</taxon>
        <taxon>Natranaerobiaceae</taxon>
        <taxon>Natranaerobius</taxon>
    </lineage>
</organism>